<organism evidence="1 2">
    <name type="scientific">Pinctada imbricata</name>
    <name type="common">Atlantic pearl-oyster</name>
    <name type="synonym">Pinctada martensii</name>
    <dbReference type="NCBI Taxonomy" id="66713"/>
    <lineage>
        <taxon>Eukaryota</taxon>
        <taxon>Metazoa</taxon>
        <taxon>Spiralia</taxon>
        <taxon>Lophotrochozoa</taxon>
        <taxon>Mollusca</taxon>
        <taxon>Bivalvia</taxon>
        <taxon>Autobranchia</taxon>
        <taxon>Pteriomorphia</taxon>
        <taxon>Pterioida</taxon>
        <taxon>Pterioidea</taxon>
        <taxon>Pteriidae</taxon>
        <taxon>Pinctada</taxon>
    </lineage>
</organism>
<sequence>MYFPSTKATHVNVKHLRSNHIQYDVNLRQTSSFSRLPLSIQYDSHRGYARPVNYNRLNSYIYLGFLPKTAASAKVTQGYKANKKDFTFRNCDGNPNSYLVFYHNNDSSAPFGYYKRCCYTKLMRGWIDQSKPAKTFLPADYFFQTEMHMGGCGGYAVSGYNTQTDIYGAALGIPFGKTKNVVNIFYM</sequence>
<accession>A0AA88Y8I0</accession>
<dbReference type="EMBL" id="VSWD01000006">
    <property type="protein sequence ID" value="KAK3100586.1"/>
    <property type="molecule type" value="Genomic_DNA"/>
</dbReference>
<name>A0AA88Y8I0_PINIB</name>
<reference evidence="1" key="1">
    <citation type="submission" date="2019-08" db="EMBL/GenBank/DDBJ databases">
        <title>The improved chromosome-level genome for the pearl oyster Pinctada fucata martensii using PacBio sequencing and Hi-C.</title>
        <authorList>
            <person name="Zheng Z."/>
        </authorList>
    </citation>
    <scope>NUCLEOTIDE SEQUENCE</scope>
    <source>
        <strain evidence="1">ZZ-2019</strain>
        <tissue evidence="1">Adductor muscle</tissue>
    </source>
</reference>
<keyword evidence="2" id="KW-1185">Reference proteome</keyword>
<gene>
    <name evidence="1" type="ORF">FSP39_022195</name>
</gene>
<comment type="caution">
    <text evidence="1">The sequence shown here is derived from an EMBL/GenBank/DDBJ whole genome shotgun (WGS) entry which is preliminary data.</text>
</comment>
<protein>
    <submittedName>
        <fullName evidence="1">Uncharacterized protein</fullName>
    </submittedName>
</protein>
<evidence type="ECO:0000313" key="1">
    <source>
        <dbReference type="EMBL" id="KAK3100586.1"/>
    </source>
</evidence>
<dbReference type="AlphaFoldDB" id="A0AA88Y8I0"/>
<proteinExistence type="predicted"/>
<evidence type="ECO:0000313" key="2">
    <source>
        <dbReference type="Proteomes" id="UP001186944"/>
    </source>
</evidence>
<dbReference type="Proteomes" id="UP001186944">
    <property type="component" value="Unassembled WGS sequence"/>
</dbReference>